<keyword evidence="10" id="KW-0808">Transferase</keyword>
<evidence type="ECO:0000256" key="3">
    <source>
        <dbReference type="ARBA" id="ARBA00005089"/>
    </source>
</evidence>
<feature type="transmembrane region" description="Helical" evidence="19">
    <location>
        <begin position="6"/>
        <end position="23"/>
    </location>
</feature>
<evidence type="ECO:0000256" key="14">
    <source>
        <dbReference type="ARBA" id="ARBA00023136"/>
    </source>
</evidence>
<evidence type="ECO:0000256" key="5">
    <source>
        <dbReference type="ARBA" id="ARBA00008247"/>
    </source>
</evidence>
<dbReference type="EC" id="2.5.1.32" evidence="8"/>
<gene>
    <name evidence="20" type="ORF">BCR42DRAFT_363009</name>
</gene>
<dbReference type="GO" id="GO:0016020">
    <property type="term" value="C:membrane"/>
    <property type="evidence" value="ECO:0007669"/>
    <property type="project" value="UniProtKB-SubCell"/>
</dbReference>
<evidence type="ECO:0000256" key="12">
    <source>
        <dbReference type="ARBA" id="ARBA00022746"/>
    </source>
</evidence>
<accession>A0A1X2IZU6</accession>
<evidence type="ECO:0000256" key="8">
    <source>
        <dbReference type="ARBA" id="ARBA00012396"/>
    </source>
</evidence>
<dbReference type="InterPro" id="IPR008949">
    <property type="entry name" value="Isoprenoid_synthase_dom_sf"/>
</dbReference>
<dbReference type="UniPathway" id="UPA00802"/>
<dbReference type="Proteomes" id="UP000193560">
    <property type="component" value="Unassembled WGS sequence"/>
</dbReference>
<comment type="similarity">
    <text evidence="6">In the C-terminal section; belongs to the phytoene/squalene synthase family.</text>
</comment>
<keyword evidence="14 19" id="KW-0472">Membrane</keyword>
<dbReference type="GO" id="GO:0051996">
    <property type="term" value="F:squalene synthase [NAD(P)H] activity"/>
    <property type="evidence" value="ECO:0007669"/>
    <property type="project" value="InterPro"/>
</dbReference>
<dbReference type="InterPro" id="IPR017825">
    <property type="entry name" value="Lycopene_cyclase_dom"/>
</dbReference>
<evidence type="ECO:0000256" key="18">
    <source>
        <dbReference type="ARBA" id="ARBA00029335"/>
    </source>
</evidence>
<dbReference type="GO" id="GO:0016117">
    <property type="term" value="P:carotenoid biosynthetic process"/>
    <property type="evidence" value="ECO:0007669"/>
    <property type="project" value="UniProtKB-KW"/>
</dbReference>
<comment type="pathway">
    <text evidence="4">Carotenoid biosynthesis; phytoene biosynthesis; all-trans-phytoene from geranylgeranyl diphosphate: step 1/1.</text>
</comment>
<evidence type="ECO:0000256" key="1">
    <source>
        <dbReference type="ARBA" id="ARBA00001805"/>
    </source>
</evidence>
<keyword evidence="12" id="KW-0125">Carotenoid biosynthesis</keyword>
<dbReference type="GO" id="GO:0004311">
    <property type="term" value="F:geranylgeranyl diphosphate synthase activity"/>
    <property type="evidence" value="ECO:0007669"/>
    <property type="project" value="InterPro"/>
</dbReference>
<evidence type="ECO:0000313" key="20">
    <source>
        <dbReference type="EMBL" id="ORZ25078.1"/>
    </source>
</evidence>
<evidence type="ECO:0000256" key="15">
    <source>
        <dbReference type="ARBA" id="ARBA00023235"/>
    </source>
</evidence>
<comment type="catalytic activity">
    <reaction evidence="18">
        <text>all-trans-lycopene = gamma-carotene</text>
        <dbReference type="Rhea" id="RHEA:32219"/>
        <dbReference type="ChEBI" id="CHEBI:15948"/>
        <dbReference type="ChEBI" id="CHEBI:27740"/>
        <dbReference type="EC" id="5.5.1.19"/>
    </reaction>
</comment>
<evidence type="ECO:0000256" key="19">
    <source>
        <dbReference type="SAM" id="Phobius"/>
    </source>
</evidence>
<keyword evidence="15" id="KW-0413">Isomerase</keyword>
<evidence type="ECO:0000256" key="17">
    <source>
        <dbReference type="ARBA" id="ARBA00029313"/>
    </source>
</evidence>
<dbReference type="SUPFAM" id="SSF48576">
    <property type="entry name" value="Terpenoid synthases"/>
    <property type="match status" value="1"/>
</dbReference>
<dbReference type="AlphaFoldDB" id="A0A1X2IZU6"/>
<dbReference type="GO" id="GO:0016872">
    <property type="term" value="F:intramolecular lyase activity"/>
    <property type="evidence" value="ECO:0007669"/>
    <property type="project" value="InterPro"/>
</dbReference>
<evidence type="ECO:0000256" key="6">
    <source>
        <dbReference type="ARBA" id="ARBA00008406"/>
    </source>
</evidence>
<evidence type="ECO:0000256" key="2">
    <source>
        <dbReference type="ARBA" id="ARBA00004141"/>
    </source>
</evidence>
<dbReference type="UniPathway" id="UPA00799">
    <property type="reaction ID" value="UER00773"/>
</dbReference>
<dbReference type="Pfam" id="PF00494">
    <property type="entry name" value="SQS_PSY"/>
    <property type="match status" value="1"/>
</dbReference>
<comment type="caution">
    <text evidence="20">The sequence shown here is derived from an EMBL/GenBank/DDBJ whole genome shotgun (WGS) entry which is preliminary data.</text>
</comment>
<dbReference type="GO" id="GO:0045436">
    <property type="term" value="F:lycopene beta cyclase activity"/>
    <property type="evidence" value="ECO:0007669"/>
    <property type="project" value="UniProtKB-ARBA"/>
</dbReference>
<feature type="transmembrane region" description="Helical" evidence="19">
    <location>
        <begin position="117"/>
        <end position="136"/>
    </location>
</feature>
<dbReference type="FunFam" id="1.10.600.10:FF:000020">
    <property type="entry name" value="Phytoene synthase"/>
    <property type="match status" value="1"/>
</dbReference>
<evidence type="ECO:0000313" key="21">
    <source>
        <dbReference type="Proteomes" id="UP000193560"/>
    </source>
</evidence>
<feature type="transmembrane region" description="Helical" evidence="19">
    <location>
        <begin position="78"/>
        <end position="96"/>
    </location>
</feature>
<comment type="pathway">
    <text evidence="3">Carotenoid biosynthesis; beta-carotene biosynthesis.</text>
</comment>
<dbReference type="EC" id="5.5.1.19" evidence="7"/>
<comment type="similarity">
    <text evidence="5">In the N-terminal section; belongs to the lycopene beta-cyclase family.</text>
</comment>
<name>A0A1X2IZU6_9FUNG</name>
<dbReference type="CDD" id="cd00683">
    <property type="entry name" value="Trans_IPPS_HH"/>
    <property type="match status" value="1"/>
</dbReference>
<dbReference type="SFLD" id="SFLDS00005">
    <property type="entry name" value="Isoprenoid_Synthase_Type_I"/>
    <property type="match status" value="1"/>
</dbReference>
<dbReference type="OrthoDB" id="6600518at2759"/>
<evidence type="ECO:0000256" key="11">
    <source>
        <dbReference type="ARBA" id="ARBA00022692"/>
    </source>
</evidence>
<feature type="transmembrane region" description="Helical" evidence="19">
    <location>
        <begin position="220"/>
        <end position="243"/>
    </location>
</feature>
<evidence type="ECO:0000256" key="4">
    <source>
        <dbReference type="ARBA" id="ARBA00005172"/>
    </source>
</evidence>
<evidence type="ECO:0000256" key="13">
    <source>
        <dbReference type="ARBA" id="ARBA00022989"/>
    </source>
</evidence>
<dbReference type="InterPro" id="IPR033904">
    <property type="entry name" value="Trans_IPPS_HH"/>
</dbReference>
<dbReference type="InterPro" id="IPR002060">
    <property type="entry name" value="Squ/phyt_synthse"/>
</dbReference>
<evidence type="ECO:0000256" key="16">
    <source>
        <dbReference type="ARBA" id="ARBA00023268"/>
    </source>
</evidence>
<keyword evidence="11 19" id="KW-0812">Transmembrane</keyword>
<dbReference type="Gene3D" id="1.10.600.10">
    <property type="entry name" value="Farnesyl Diphosphate Synthase"/>
    <property type="match status" value="1"/>
</dbReference>
<dbReference type="SFLD" id="SFLDG01212">
    <property type="entry name" value="Phytoene_synthase_like"/>
    <property type="match status" value="1"/>
</dbReference>
<reference evidence="20 21" key="1">
    <citation type="submission" date="2016-07" db="EMBL/GenBank/DDBJ databases">
        <title>Pervasive Adenine N6-methylation of Active Genes in Fungi.</title>
        <authorList>
            <consortium name="DOE Joint Genome Institute"/>
            <person name="Mondo S.J."/>
            <person name="Dannebaum R.O."/>
            <person name="Kuo R.C."/>
            <person name="Labutti K."/>
            <person name="Haridas S."/>
            <person name="Kuo A."/>
            <person name="Salamov A."/>
            <person name="Ahrendt S.R."/>
            <person name="Lipzen A."/>
            <person name="Sullivan W."/>
            <person name="Andreopoulos W.B."/>
            <person name="Clum A."/>
            <person name="Lindquist E."/>
            <person name="Daum C."/>
            <person name="Ramamoorthy G.K."/>
            <person name="Gryganskyi A."/>
            <person name="Culley D."/>
            <person name="Magnuson J.K."/>
            <person name="James T.Y."/>
            <person name="O'Malley M.A."/>
            <person name="Stajich J.E."/>
            <person name="Spatafora J.W."/>
            <person name="Visel A."/>
            <person name="Grigoriev I.V."/>
        </authorList>
    </citation>
    <scope>NUCLEOTIDE SEQUENCE [LARGE SCALE GENOMIC DNA]</scope>
    <source>
        <strain evidence="20 21">NRRL 1336</strain>
    </source>
</reference>
<comment type="subcellular location">
    <subcellularLocation>
        <location evidence="2">Membrane</location>
        <topology evidence="2">Multi-pass membrane protein</topology>
    </subcellularLocation>
</comment>
<dbReference type="STRING" id="90262.A0A1X2IZU6"/>
<dbReference type="SFLD" id="SFLDG01018">
    <property type="entry name" value="Squalene/Phytoene_Synthase_Lik"/>
    <property type="match status" value="1"/>
</dbReference>
<organism evidence="20 21">
    <name type="scientific">Absidia repens</name>
    <dbReference type="NCBI Taxonomy" id="90262"/>
    <lineage>
        <taxon>Eukaryota</taxon>
        <taxon>Fungi</taxon>
        <taxon>Fungi incertae sedis</taxon>
        <taxon>Mucoromycota</taxon>
        <taxon>Mucoromycotina</taxon>
        <taxon>Mucoromycetes</taxon>
        <taxon>Mucorales</taxon>
        <taxon>Cunninghamellaceae</taxon>
        <taxon>Absidia</taxon>
    </lineage>
</organism>
<comment type="catalytic activity">
    <reaction evidence="1">
        <text>2 (2E,6E,10E)-geranylgeranyl diphosphate = 15-cis-phytoene + 2 diphosphate</text>
        <dbReference type="Rhea" id="RHEA:34475"/>
        <dbReference type="ChEBI" id="CHEBI:27787"/>
        <dbReference type="ChEBI" id="CHEBI:33019"/>
        <dbReference type="ChEBI" id="CHEBI:58756"/>
        <dbReference type="EC" id="2.5.1.32"/>
    </reaction>
</comment>
<dbReference type="PANTHER" id="PTHR31480">
    <property type="entry name" value="BIFUNCTIONAL LYCOPENE CYCLASE/PHYTOENE SYNTHASE"/>
    <property type="match status" value="1"/>
</dbReference>
<dbReference type="InterPro" id="IPR019845">
    <property type="entry name" value="Squalene/phytoene_synthase_CS"/>
</dbReference>
<proteinExistence type="inferred from homology"/>
<dbReference type="NCBIfam" id="TIGR03462">
    <property type="entry name" value="CarR_dom_SF"/>
    <property type="match status" value="2"/>
</dbReference>
<keyword evidence="16" id="KW-0511">Multifunctional enzyme</keyword>
<sequence>MLTYMEVHLYYTLPVVALLMLLLRPFHSAQDRLKYLFLCGMAFSTAAPWDNYIVYHRAWWYCPKCVTMVIGYVPLEEYMFFIIMTLLTVSFTNLVMRWHLPTFFLKSTLSPFQSLCVRLLPMAAFLTIGVKAWFAAIPDTPLFYGACILWYVCPVLALLWFGASEYICRRWKGVIFSIMVPTIYLCWVDKVAISAGTWHISERTTTRKMVVANLPVEECLFFLMINVVLVFATCAMDRAHAILHFYRRGSAKMQTLQQQSSFFATMLDLTKAFCLSDQMLDDQPLDDLCTTWNILKAGSASFYTASAVFPSNARQDLCILYGFCRATDDLADNEAVPVEKRKQQLDLVRDFVNDLFTQKSNCATDIDWTPYMDLPEDCLASFRCFVRLRHVLQVDAILELLDGYLLDLKRQPVRDEKGLIRYSECVASSVGEMCTRILVNSNSEMAGKMNQSTLSWTVDRARDMGLVLQFTNIARDIVTDSQQLNRCYLPMTWLSKVEIDSIKNGRARQLGDDRLKELALRLVNTADGINLRARRGIDKLPSDCQGGVRAACAVYCAIGQALKNNDGYPMRAHVKGLKRAWIALQSVYDMNFSSVSSSN</sequence>
<dbReference type="InterPro" id="IPR044843">
    <property type="entry name" value="Trans_IPPS_bact-type"/>
</dbReference>
<comment type="catalytic activity">
    <reaction evidence="17">
        <text>gamma-carotene = all-trans-beta-carotene</text>
        <dbReference type="Rhea" id="RHEA:32239"/>
        <dbReference type="ChEBI" id="CHEBI:17579"/>
        <dbReference type="ChEBI" id="CHEBI:27740"/>
        <dbReference type="EC" id="5.5.1.19"/>
    </reaction>
</comment>
<keyword evidence="13 19" id="KW-1133">Transmembrane helix</keyword>
<protein>
    <recommendedName>
        <fullName evidence="9">Bifunctional lycopene cyclase/phytoene synthase</fullName>
        <ecNumber evidence="8">2.5.1.32</ecNumber>
        <ecNumber evidence="7">5.5.1.19</ecNumber>
    </recommendedName>
</protein>
<feature type="transmembrane region" description="Helical" evidence="19">
    <location>
        <begin position="142"/>
        <end position="162"/>
    </location>
</feature>
<evidence type="ECO:0000256" key="9">
    <source>
        <dbReference type="ARBA" id="ARBA00018909"/>
    </source>
</evidence>
<dbReference type="PROSITE" id="PS01045">
    <property type="entry name" value="SQUALEN_PHYTOEN_SYN_2"/>
    <property type="match status" value="1"/>
</dbReference>
<evidence type="ECO:0000256" key="7">
    <source>
        <dbReference type="ARBA" id="ARBA00012242"/>
    </source>
</evidence>
<evidence type="ECO:0000256" key="10">
    <source>
        <dbReference type="ARBA" id="ARBA00022679"/>
    </source>
</evidence>
<dbReference type="EMBL" id="MCGE01000001">
    <property type="protein sequence ID" value="ORZ25078.1"/>
    <property type="molecule type" value="Genomic_DNA"/>
</dbReference>
<keyword evidence="21" id="KW-1185">Reference proteome</keyword>